<dbReference type="EMBL" id="MK674441">
    <property type="protein sequence ID" value="QHN69073.1"/>
    <property type="molecule type" value="mRNA"/>
</dbReference>
<dbReference type="PANTHER" id="PTHR11257:SF12">
    <property type="entry name" value="EJACULATORY BULB-SPECIFIC PROTEIN 3-RELATED"/>
    <property type="match status" value="1"/>
</dbReference>
<organism evidence="2">
    <name type="scientific">Sirex noctilio</name>
    <dbReference type="NCBI Taxonomy" id="36765"/>
    <lineage>
        <taxon>Eukaryota</taxon>
        <taxon>Metazoa</taxon>
        <taxon>Ecdysozoa</taxon>
        <taxon>Arthropoda</taxon>
        <taxon>Hexapoda</taxon>
        <taxon>Insecta</taxon>
        <taxon>Pterygota</taxon>
        <taxon>Neoptera</taxon>
        <taxon>Endopterygota</taxon>
        <taxon>Hymenoptera</taxon>
        <taxon>Siricoidea</taxon>
        <taxon>Siricidae</taxon>
        <taxon>Sirex</taxon>
    </lineage>
</organism>
<dbReference type="PANTHER" id="PTHR11257">
    <property type="entry name" value="CHEMOSENSORY PROTEIN-RELATED"/>
    <property type="match status" value="1"/>
</dbReference>
<evidence type="ECO:0000313" key="2">
    <source>
        <dbReference type="EMBL" id="QHN69073.1"/>
    </source>
</evidence>
<proteinExistence type="evidence at transcript level"/>
<dbReference type="InterPro" id="IPR005055">
    <property type="entry name" value="A10/PebIII"/>
</dbReference>
<reference evidence="2" key="1">
    <citation type="submission" date="2019-03" db="EMBL/GenBank/DDBJ databases">
        <authorList>
            <person name="Guo B."/>
            <person name="Lu P."/>
        </authorList>
    </citation>
    <scope>NUCLEOTIDE SEQUENCE</scope>
</reference>
<name>A0A857N506_9HYME</name>
<dbReference type="SMR" id="A0A857N506"/>
<dbReference type="SUPFAM" id="SSF100910">
    <property type="entry name" value="Chemosensory protein Csp2"/>
    <property type="match status" value="1"/>
</dbReference>
<feature type="chain" id="PRO_5032473831" evidence="1">
    <location>
        <begin position="18"/>
        <end position="131"/>
    </location>
</feature>
<dbReference type="InterPro" id="IPR036682">
    <property type="entry name" value="OS_D_A10/PebIII_sf"/>
</dbReference>
<dbReference type="AlphaFoldDB" id="A0A857N506"/>
<keyword evidence="1" id="KW-0732">Signal</keyword>
<protein>
    <submittedName>
        <fullName evidence="2">Chemosensory protein 1</fullName>
    </submittedName>
</protein>
<evidence type="ECO:0000256" key="1">
    <source>
        <dbReference type="SAM" id="SignalP"/>
    </source>
</evidence>
<dbReference type="Gene3D" id="1.10.2080.10">
    <property type="entry name" value="Insect odorant-binding protein A10/Ejaculatory bulb-specific protein 3"/>
    <property type="match status" value="1"/>
</dbReference>
<dbReference type="Pfam" id="PF03392">
    <property type="entry name" value="OS-D"/>
    <property type="match status" value="1"/>
</dbReference>
<accession>A0A857N506</accession>
<sequence length="131" mass="14999">MFKNVLLVCLLVAVVSAKPKPAEKKQYTTKYDNIDLDEILNNQRLFDNYYKCLLGGKCTPDGQELREALPDALATACSKCTEKQRVGTEKVIKYLIEKKPTEYSELEKKYDPQGNYKRKYQAEAAKRGIKV</sequence>
<feature type="signal peptide" evidence="1">
    <location>
        <begin position="1"/>
        <end position="17"/>
    </location>
</feature>